<evidence type="ECO:0000313" key="3">
    <source>
        <dbReference type="EMBL" id="KAF6215150.1"/>
    </source>
</evidence>
<proteinExistence type="inferred from homology"/>
<name>A0A6A4JTL3_APOLU</name>
<dbReference type="PANTHER" id="PTHR13194:SF19">
    <property type="entry name" value="NAD(P)-BINDING ROSSMANN-FOLD SUPERFAMILY PROTEIN"/>
    <property type="match status" value="1"/>
</dbReference>
<dbReference type="InterPro" id="IPR013857">
    <property type="entry name" value="NADH-UbQ_OxRdtase-assoc_prot30"/>
</dbReference>
<sequence>MALTWKAILKSSHSLILLSLFHVTVAPRMEELSVQQPNSTEGKMVWDFTQDPPPDLTKWFEESDVVREPGKSKAVLVQQKSRLFQRAVFFTMLNPQPNGAGFAGMRTLLSGPDTLNLDGYSTLQLRVRGQGQNSHYKICLHHMGMNYEPNPTYEQTFKVPLNEFTTVNLPLASFEPYYRGRKMNESEVGPLKKSEITSFGFQIFGGVYLPEKQQGTSSLEIDWVKAT</sequence>
<dbReference type="OrthoDB" id="426386at2759"/>
<feature type="domain" description="NADH:ubiquinone oxidoreductase intermediate-associated protein 30" evidence="2">
    <location>
        <begin position="47"/>
        <end position="221"/>
    </location>
</feature>
<organism evidence="3 4">
    <name type="scientific">Apolygus lucorum</name>
    <name type="common">Small green plant bug</name>
    <name type="synonym">Lygocoris lucorum</name>
    <dbReference type="NCBI Taxonomy" id="248454"/>
    <lineage>
        <taxon>Eukaryota</taxon>
        <taxon>Metazoa</taxon>
        <taxon>Ecdysozoa</taxon>
        <taxon>Arthropoda</taxon>
        <taxon>Hexapoda</taxon>
        <taxon>Insecta</taxon>
        <taxon>Pterygota</taxon>
        <taxon>Neoptera</taxon>
        <taxon>Paraneoptera</taxon>
        <taxon>Hemiptera</taxon>
        <taxon>Heteroptera</taxon>
        <taxon>Panheteroptera</taxon>
        <taxon>Cimicomorpha</taxon>
        <taxon>Miridae</taxon>
        <taxon>Mirini</taxon>
        <taxon>Apolygus</taxon>
    </lineage>
</organism>
<dbReference type="EMBL" id="WIXP02000002">
    <property type="protein sequence ID" value="KAF6215150.1"/>
    <property type="molecule type" value="Genomic_DNA"/>
</dbReference>
<gene>
    <name evidence="3" type="ORF">GE061_009901</name>
</gene>
<dbReference type="SUPFAM" id="SSF49785">
    <property type="entry name" value="Galactose-binding domain-like"/>
    <property type="match status" value="1"/>
</dbReference>
<keyword evidence="4" id="KW-1185">Reference proteome</keyword>
<dbReference type="InterPro" id="IPR008979">
    <property type="entry name" value="Galactose-bd-like_sf"/>
</dbReference>
<dbReference type="AlphaFoldDB" id="A0A6A4JTL3"/>
<evidence type="ECO:0000313" key="4">
    <source>
        <dbReference type="Proteomes" id="UP000466442"/>
    </source>
</evidence>
<evidence type="ECO:0000259" key="2">
    <source>
        <dbReference type="Pfam" id="PF08547"/>
    </source>
</evidence>
<evidence type="ECO:0000256" key="1">
    <source>
        <dbReference type="ARBA" id="ARBA00007884"/>
    </source>
</evidence>
<accession>A0A6A4JTL3</accession>
<dbReference type="Pfam" id="PF08547">
    <property type="entry name" value="CIA30"/>
    <property type="match status" value="1"/>
</dbReference>
<dbReference type="PANTHER" id="PTHR13194">
    <property type="entry name" value="COMPLEX I INTERMEDIATE-ASSOCIATED PROTEIN 30"/>
    <property type="match status" value="1"/>
</dbReference>
<dbReference type="Proteomes" id="UP000466442">
    <property type="component" value="Unassembled WGS sequence"/>
</dbReference>
<comment type="caution">
    <text evidence="3">The sequence shown here is derived from an EMBL/GenBank/DDBJ whole genome shotgun (WGS) entry which is preliminary data.</text>
</comment>
<dbReference type="GO" id="GO:0010257">
    <property type="term" value="P:NADH dehydrogenase complex assembly"/>
    <property type="evidence" value="ECO:0007669"/>
    <property type="project" value="TreeGrafter"/>
</dbReference>
<reference evidence="3" key="1">
    <citation type="journal article" date="2021" name="Mol. Ecol. Resour.">
        <title>Apolygus lucorum genome provides insights into omnivorousness and mesophyll feeding.</title>
        <authorList>
            <person name="Liu Y."/>
            <person name="Liu H."/>
            <person name="Wang H."/>
            <person name="Huang T."/>
            <person name="Liu B."/>
            <person name="Yang B."/>
            <person name="Yin L."/>
            <person name="Li B."/>
            <person name="Zhang Y."/>
            <person name="Zhang S."/>
            <person name="Jiang F."/>
            <person name="Zhang X."/>
            <person name="Ren Y."/>
            <person name="Wang B."/>
            <person name="Wang S."/>
            <person name="Lu Y."/>
            <person name="Wu K."/>
            <person name="Fan W."/>
            <person name="Wang G."/>
        </authorList>
    </citation>
    <scope>NUCLEOTIDE SEQUENCE</scope>
    <source>
        <strain evidence="3">12Hb</strain>
    </source>
</reference>
<dbReference type="InterPro" id="IPR039131">
    <property type="entry name" value="NDUFAF1"/>
</dbReference>
<protein>
    <recommendedName>
        <fullName evidence="2">NADH:ubiquinone oxidoreductase intermediate-associated protein 30 domain-containing protein</fullName>
    </recommendedName>
</protein>
<dbReference type="GO" id="GO:0051082">
    <property type="term" value="F:unfolded protein binding"/>
    <property type="evidence" value="ECO:0007669"/>
    <property type="project" value="TreeGrafter"/>
</dbReference>
<comment type="similarity">
    <text evidence="1">Belongs to the CIA30 family.</text>
</comment>